<dbReference type="GO" id="GO:0008658">
    <property type="term" value="F:penicillin binding"/>
    <property type="evidence" value="ECO:0007669"/>
    <property type="project" value="InterPro"/>
</dbReference>
<dbReference type="GO" id="GO:0071555">
    <property type="term" value="P:cell wall organization"/>
    <property type="evidence" value="ECO:0007669"/>
    <property type="project" value="TreeGrafter"/>
</dbReference>
<dbReference type="EMBL" id="PEZD01000035">
    <property type="protein sequence ID" value="PIS17273.1"/>
    <property type="molecule type" value="Genomic_DNA"/>
</dbReference>
<evidence type="ECO:0000259" key="1">
    <source>
        <dbReference type="Pfam" id="PF00905"/>
    </source>
</evidence>
<evidence type="ECO:0000313" key="3">
    <source>
        <dbReference type="Proteomes" id="UP000229675"/>
    </source>
</evidence>
<dbReference type="Pfam" id="PF00905">
    <property type="entry name" value="Transpeptidase"/>
    <property type="match status" value="1"/>
</dbReference>
<dbReference type="SUPFAM" id="SSF56601">
    <property type="entry name" value="beta-lactamase/transpeptidase-like"/>
    <property type="match status" value="1"/>
</dbReference>
<dbReference type="InterPro" id="IPR050515">
    <property type="entry name" value="Beta-lactam/transpept"/>
</dbReference>
<dbReference type="PANTHER" id="PTHR30627">
    <property type="entry name" value="PEPTIDOGLYCAN D,D-TRANSPEPTIDASE"/>
    <property type="match status" value="1"/>
</dbReference>
<protein>
    <recommendedName>
        <fullName evidence="1">Penicillin-binding protein transpeptidase domain-containing protein</fullName>
    </recommendedName>
</protein>
<evidence type="ECO:0000313" key="2">
    <source>
        <dbReference type="EMBL" id="PIS17273.1"/>
    </source>
</evidence>
<dbReference type="PANTHER" id="PTHR30627:SF2">
    <property type="entry name" value="PEPTIDOGLYCAN D,D-TRANSPEPTIDASE MRDA"/>
    <property type="match status" value="1"/>
</dbReference>
<dbReference type="InterPro" id="IPR001460">
    <property type="entry name" value="PCN-bd_Tpept"/>
</dbReference>
<sequence>PISKEIVAMPQSGQSLVLNLDSELQEKLSQALAKSVRNTGASAGVAVALNPQNGGVLALVNFPSFNANLFSQGITEEQWQEIESNPSDPLFNRAVAGSYLTGSTIKPLIASAVLEEGLINPDKSIYCGGGITIPNPWIANASTTKADWAVHGWTDMRKALAESCNVYFYTVGGGYENQEGLGPTRIKKYLELFGWGDKTGIDLPGEVEGFLPDKDWKKETWGQSWWDGDTYNLAIGQGFLQITPLEVANSFAAIANGGTLYQPQVVKQIIDEEKRLVEEIESEIIRRNFIDPVNLQIIREGMRQAVTGFQSPHASAVVLSSLPVKAAAKTGTAELGNDFYHNWVTVFAPYDNPQIVLTIMIEKVKGGQVAALPVAQEVLNWYFSR</sequence>
<dbReference type="GO" id="GO:0005886">
    <property type="term" value="C:plasma membrane"/>
    <property type="evidence" value="ECO:0007669"/>
    <property type="project" value="TreeGrafter"/>
</dbReference>
<dbReference type="GO" id="GO:0071972">
    <property type="term" value="F:peptidoglycan L,D-transpeptidase activity"/>
    <property type="evidence" value="ECO:0007669"/>
    <property type="project" value="TreeGrafter"/>
</dbReference>
<dbReference type="Proteomes" id="UP000229675">
    <property type="component" value="Unassembled WGS sequence"/>
</dbReference>
<dbReference type="Gene3D" id="3.40.710.10">
    <property type="entry name" value="DD-peptidase/beta-lactamase superfamily"/>
    <property type="match status" value="1"/>
</dbReference>
<name>A0A2H0WX85_9BACT</name>
<proteinExistence type="predicted"/>
<comment type="caution">
    <text evidence="2">The sequence shown here is derived from an EMBL/GenBank/DDBJ whole genome shotgun (WGS) entry which is preliminary data.</text>
</comment>
<organism evidence="2 3">
    <name type="scientific">Candidatus Nealsonbacteria bacterium CG09_land_8_20_14_0_10_42_14</name>
    <dbReference type="NCBI Taxonomy" id="1974707"/>
    <lineage>
        <taxon>Bacteria</taxon>
        <taxon>Candidatus Nealsoniibacteriota</taxon>
    </lineage>
</organism>
<feature type="domain" description="Penicillin-binding protein transpeptidase" evidence="1">
    <location>
        <begin position="44"/>
        <end position="379"/>
    </location>
</feature>
<feature type="non-terminal residue" evidence="2">
    <location>
        <position position="1"/>
    </location>
</feature>
<dbReference type="AlphaFoldDB" id="A0A2H0WX85"/>
<accession>A0A2H0WX85</accession>
<reference evidence="3" key="1">
    <citation type="submission" date="2017-09" db="EMBL/GenBank/DDBJ databases">
        <title>Depth-based differentiation of microbial function through sediment-hosted aquifers and enrichment of novel symbionts in the deep terrestrial subsurface.</title>
        <authorList>
            <person name="Probst A.J."/>
            <person name="Ladd B."/>
            <person name="Jarett J.K."/>
            <person name="Geller-Mcgrath D.E."/>
            <person name="Sieber C.M.K."/>
            <person name="Emerson J.B."/>
            <person name="Anantharaman K."/>
            <person name="Thomas B.C."/>
            <person name="Malmstrom R."/>
            <person name="Stieglmeier M."/>
            <person name="Klingl A."/>
            <person name="Woyke T."/>
            <person name="Ryan C.M."/>
            <person name="Banfield J.F."/>
        </authorList>
    </citation>
    <scope>NUCLEOTIDE SEQUENCE [LARGE SCALE GENOMIC DNA]</scope>
</reference>
<gene>
    <name evidence="2" type="ORF">COT59_01570</name>
</gene>
<dbReference type="InterPro" id="IPR012338">
    <property type="entry name" value="Beta-lactam/transpept-like"/>
</dbReference>